<evidence type="ECO:0000256" key="12">
    <source>
        <dbReference type="ARBA" id="ARBA00023306"/>
    </source>
</evidence>
<keyword evidence="11 16" id="KW-0472">Membrane</keyword>
<evidence type="ECO:0000256" key="14">
    <source>
        <dbReference type="ARBA" id="ARBA00038053"/>
    </source>
</evidence>
<feature type="transmembrane region" description="Helical" evidence="16">
    <location>
        <begin position="182"/>
        <end position="199"/>
    </location>
</feature>
<reference evidence="17 19" key="2">
    <citation type="submission" date="2021-02" db="EMBL/GenBank/DDBJ databases">
        <title>Complete Genome Sequence of Cupriavidus oxalaticus Strain Ox1, a Soil Oxalate-Degrading Species.</title>
        <authorList>
            <person name="Palmieri F."/>
            <person name="Udriet P."/>
            <person name="Deuasquier M."/>
            <person name="Beaudoing E."/>
            <person name="Johnson S.L."/>
            <person name="Davenport K.W."/>
            <person name="Chain P.S."/>
            <person name="Bindschedler S."/>
            <person name="Junier P."/>
        </authorList>
    </citation>
    <scope>NUCLEOTIDE SEQUENCE [LARGE SCALE GENOMIC DNA]</scope>
    <source>
        <strain evidence="17 19">Ox1</strain>
    </source>
</reference>
<dbReference type="OrthoDB" id="9768187at2"/>
<comment type="similarity">
    <text evidence="14 16">Belongs to the SEDS family. FtsW subfamily.</text>
</comment>
<evidence type="ECO:0000256" key="9">
    <source>
        <dbReference type="ARBA" id="ARBA00022984"/>
    </source>
</evidence>
<evidence type="ECO:0000256" key="16">
    <source>
        <dbReference type="HAMAP-Rule" id="MF_00913"/>
    </source>
</evidence>
<keyword evidence="6 16" id="KW-0808">Transferase</keyword>
<dbReference type="GO" id="GO:0009252">
    <property type="term" value="P:peptidoglycan biosynthetic process"/>
    <property type="evidence" value="ECO:0007669"/>
    <property type="project" value="UniProtKB-UniRule"/>
</dbReference>
<keyword evidence="10 16" id="KW-1133">Transmembrane helix</keyword>
<keyword evidence="3 16" id="KW-1003">Cell membrane</keyword>
<keyword evidence="4 16" id="KW-0132">Cell division</keyword>
<dbReference type="GeneID" id="303493397"/>
<evidence type="ECO:0000313" key="18">
    <source>
        <dbReference type="EMBL" id="SPC14975.1"/>
    </source>
</evidence>
<evidence type="ECO:0000256" key="8">
    <source>
        <dbReference type="ARBA" id="ARBA00022960"/>
    </source>
</evidence>
<dbReference type="Proteomes" id="UP000623307">
    <property type="component" value="Chromosome 2"/>
</dbReference>
<evidence type="ECO:0000313" key="19">
    <source>
        <dbReference type="Proteomes" id="UP000623307"/>
    </source>
</evidence>
<keyword evidence="7 16" id="KW-0812">Transmembrane</keyword>
<gene>
    <name evidence="16 18" type="primary">ftsW</name>
    <name evidence="18" type="ORF">CO2235_230178</name>
    <name evidence="17" type="ORF">JTE92_27865</name>
</gene>
<evidence type="ECO:0000256" key="15">
    <source>
        <dbReference type="ARBA" id="ARBA00049902"/>
    </source>
</evidence>
<sequence>MSQLETNPQVKRSGFIGATIGNAWGGLRDAVSGVKPTRSRMMEYDQPLLWVAIVLLALGLVMVFSASIALPDSPRYANYRESHFLVRHAFALFIGLSVGLVAFQVPVKVWDRYAPKLFIVALILLVIVLVPFVGKGVNGARRWIPLGVMNFQPSELMKLAVVLYAANYTVRKQEWMQTLAKGFLPMGVAVVVVGMLLLLEPDMGAFLVIAAVAMGILFLGGINGKLFAGLVGVAVGAFALLITASPWRRERIFAYLSPWEESNALGKAYQLTHSLIAFGRGEWTGVGLGGSIEKLHYLPEAHTDFILAVIGEEFGFVGVLAVIALFYWLVRRAFNIGRTALQLDRTFAGLVAKGIGVWIGWQTFINMGVNLGLLPTKGLTLPLVSYGGSGILMNCVALAILLRIDYENRVLMRGGKV</sequence>
<dbReference type="EMBL" id="OGUS01000124">
    <property type="protein sequence ID" value="SPC14975.1"/>
    <property type="molecule type" value="Genomic_DNA"/>
</dbReference>
<feature type="transmembrane region" description="Helical" evidence="16">
    <location>
        <begin position="350"/>
        <end position="371"/>
    </location>
</feature>
<keyword evidence="19" id="KW-1185">Reference proteome</keyword>
<comment type="subcellular location">
    <subcellularLocation>
        <location evidence="16">Cell inner membrane</location>
        <topology evidence="16">Multi-pass membrane protein</topology>
    </subcellularLocation>
    <subcellularLocation>
        <location evidence="1">Cell membrane</location>
        <topology evidence="1">Multi-pass membrane protein</topology>
    </subcellularLocation>
    <text evidence="16">Localizes to the division septum.</text>
</comment>
<feature type="transmembrane region" description="Helical" evidence="16">
    <location>
        <begin position="305"/>
        <end position="330"/>
    </location>
</feature>
<feature type="transmembrane region" description="Helical" evidence="16">
    <location>
        <begin position="154"/>
        <end position="170"/>
    </location>
</feature>
<dbReference type="UniPathway" id="UPA00219"/>
<comment type="pathway">
    <text evidence="2 16">Cell wall biogenesis; peptidoglycan biosynthesis.</text>
</comment>
<keyword evidence="13 16" id="KW-0961">Cell wall biogenesis/degradation</keyword>
<evidence type="ECO:0000256" key="6">
    <source>
        <dbReference type="ARBA" id="ARBA00022679"/>
    </source>
</evidence>
<accession>A0A375G7V8</accession>
<protein>
    <recommendedName>
        <fullName evidence="16">Probable peptidoglycan glycosyltransferase FtsW</fullName>
        <shortName evidence="16">PGT</shortName>
        <ecNumber evidence="16">2.4.99.28</ecNumber>
    </recommendedName>
    <alternativeName>
        <fullName evidence="16">Cell division protein FtsW</fullName>
    </alternativeName>
    <alternativeName>
        <fullName evidence="16">Cell wall polymerase</fullName>
    </alternativeName>
    <alternativeName>
        <fullName evidence="16">Peptidoglycan polymerase</fullName>
        <shortName evidence="16">PG polymerase</shortName>
    </alternativeName>
</protein>
<keyword evidence="5 16" id="KW-0328">Glycosyltransferase</keyword>
<evidence type="ECO:0000256" key="11">
    <source>
        <dbReference type="ARBA" id="ARBA00023136"/>
    </source>
</evidence>
<comment type="catalytic activity">
    <reaction evidence="15 16">
        <text>[GlcNAc-(1-&gt;4)-Mur2Ac(oyl-L-Ala-gamma-D-Glu-L-Lys-D-Ala-D-Ala)](n)-di-trans,octa-cis-undecaprenyl diphosphate + beta-D-GlcNAc-(1-&gt;4)-Mur2Ac(oyl-L-Ala-gamma-D-Glu-L-Lys-D-Ala-D-Ala)-di-trans,octa-cis-undecaprenyl diphosphate = [GlcNAc-(1-&gt;4)-Mur2Ac(oyl-L-Ala-gamma-D-Glu-L-Lys-D-Ala-D-Ala)](n+1)-di-trans,octa-cis-undecaprenyl diphosphate + di-trans,octa-cis-undecaprenyl diphosphate + H(+)</text>
        <dbReference type="Rhea" id="RHEA:23708"/>
        <dbReference type="Rhea" id="RHEA-COMP:9602"/>
        <dbReference type="Rhea" id="RHEA-COMP:9603"/>
        <dbReference type="ChEBI" id="CHEBI:15378"/>
        <dbReference type="ChEBI" id="CHEBI:58405"/>
        <dbReference type="ChEBI" id="CHEBI:60033"/>
        <dbReference type="ChEBI" id="CHEBI:78435"/>
        <dbReference type="EC" id="2.4.99.28"/>
    </reaction>
</comment>
<name>A0A375G7V8_9BURK</name>
<dbReference type="GO" id="GO:0043093">
    <property type="term" value="P:FtsZ-dependent cytokinesis"/>
    <property type="evidence" value="ECO:0007669"/>
    <property type="project" value="UniProtKB-UniRule"/>
</dbReference>
<evidence type="ECO:0000256" key="2">
    <source>
        <dbReference type="ARBA" id="ARBA00004752"/>
    </source>
</evidence>
<dbReference type="AlphaFoldDB" id="A0A375G7V8"/>
<feature type="transmembrane region" description="Helical" evidence="16">
    <location>
        <begin position="48"/>
        <end position="70"/>
    </location>
</feature>
<evidence type="ECO:0000256" key="5">
    <source>
        <dbReference type="ARBA" id="ARBA00022676"/>
    </source>
</evidence>
<comment type="function">
    <text evidence="16">Peptidoglycan polymerase that is essential for cell division.</text>
</comment>
<feature type="transmembrane region" description="Helical" evidence="16">
    <location>
        <begin position="117"/>
        <end position="134"/>
    </location>
</feature>
<evidence type="ECO:0000256" key="1">
    <source>
        <dbReference type="ARBA" id="ARBA00004651"/>
    </source>
</evidence>
<feature type="transmembrane region" description="Helical" evidence="16">
    <location>
        <begin position="227"/>
        <end position="247"/>
    </location>
</feature>
<dbReference type="GO" id="GO:0015648">
    <property type="term" value="F:lipid-linked peptidoglycan transporter activity"/>
    <property type="evidence" value="ECO:0007669"/>
    <property type="project" value="TreeGrafter"/>
</dbReference>
<keyword evidence="12 16" id="KW-0131">Cell cycle</keyword>
<organism evidence="18">
    <name type="scientific">Cupriavidus oxalaticus</name>
    <dbReference type="NCBI Taxonomy" id="96344"/>
    <lineage>
        <taxon>Bacteria</taxon>
        <taxon>Pseudomonadati</taxon>
        <taxon>Pseudomonadota</taxon>
        <taxon>Betaproteobacteria</taxon>
        <taxon>Burkholderiales</taxon>
        <taxon>Burkholderiaceae</taxon>
        <taxon>Cupriavidus</taxon>
    </lineage>
</organism>
<keyword evidence="8 16" id="KW-0133">Cell shape</keyword>
<dbReference type="EMBL" id="CP069812">
    <property type="protein sequence ID" value="QRQ93871.1"/>
    <property type="molecule type" value="Genomic_DNA"/>
</dbReference>
<dbReference type="PANTHER" id="PTHR30474">
    <property type="entry name" value="CELL CYCLE PROTEIN"/>
    <property type="match status" value="1"/>
</dbReference>
<reference evidence="18" key="1">
    <citation type="submission" date="2018-01" db="EMBL/GenBank/DDBJ databases">
        <authorList>
            <person name="Clerissi C."/>
        </authorList>
    </citation>
    <scope>NUCLEOTIDE SEQUENCE</scope>
    <source>
        <strain evidence="18">Cupriavidus oxalaticus LMG 2235</strain>
    </source>
</reference>
<feature type="transmembrane region" description="Helical" evidence="16">
    <location>
        <begin position="205"/>
        <end position="222"/>
    </location>
</feature>
<keyword evidence="9 16" id="KW-0573">Peptidoglycan synthesis</keyword>
<evidence type="ECO:0000256" key="4">
    <source>
        <dbReference type="ARBA" id="ARBA00022618"/>
    </source>
</evidence>
<evidence type="ECO:0000256" key="7">
    <source>
        <dbReference type="ARBA" id="ARBA00022692"/>
    </source>
</evidence>
<dbReference type="RefSeq" id="WP_063241542.1">
    <property type="nucleotide sequence ID" value="NZ_CP069810.1"/>
</dbReference>
<evidence type="ECO:0000313" key="17">
    <source>
        <dbReference type="EMBL" id="QRQ93871.1"/>
    </source>
</evidence>
<dbReference type="InterPro" id="IPR013437">
    <property type="entry name" value="FtsW"/>
</dbReference>
<feature type="transmembrane region" description="Helical" evidence="16">
    <location>
        <begin position="85"/>
        <end position="105"/>
    </location>
</feature>
<proteinExistence type="inferred from homology"/>
<dbReference type="InterPro" id="IPR001182">
    <property type="entry name" value="FtsW/RodA"/>
</dbReference>
<dbReference type="GO" id="GO:0032153">
    <property type="term" value="C:cell division site"/>
    <property type="evidence" value="ECO:0007669"/>
    <property type="project" value="UniProtKB-UniRule"/>
</dbReference>
<dbReference type="NCBIfam" id="TIGR02614">
    <property type="entry name" value="ftsW"/>
    <property type="match status" value="1"/>
</dbReference>
<dbReference type="PANTHER" id="PTHR30474:SF2">
    <property type="entry name" value="PEPTIDOGLYCAN GLYCOSYLTRANSFERASE FTSW-RELATED"/>
    <property type="match status" value="1"/>
</dbReference>
<dbReference type="HAMAP" id="MF_00913">
    <property type="entry name" value="PGT_FtsW_proteobact"/>
    <property type="match status" value="1"/>
</dbReference>
<feature type="transmembrane region" description="Helical" evidence="16">
    <location>
        <begin position="383"/>
        <end position="404"/>
    </location>
</feature>
<dbReference type="EC" id="2.4.99.28" evidence="16"/>
<evidence type="ECO:0000256" key="10">
    <source>
        <dbReference type="ARBA" id="ARBA00022989"/>
    </source>
</evidence>
<dbReference type="GO" id="GO:0008955">
    <property type="term" value="F:peptidoglycan glycosyltransferase activity"/>
    <property type="evidence" value="ECO:0007669"/>
    <property type="project" value="UniProtKB-UniRule"/>
</dbReference>
<evidence type="ECO:0000256" key="13">
    <source>
        <dbReference type="ARBA" id="ARBA00023316"/>
    </source>
</evidence>
<dbReference type="GO" id="GO:0005886">
    <property type="term" value="C:plasma membrane"/>
    <property type="evidence" value="ECO:0007669"/>
    <property type="project" value="UniProtKB-SubCell"/>
</dbReference>
<dbReference type="Pfam" id="PF01098">
    <property type="entry name" value="FTSW_RODA_SPOVE"/>
    <property type="match status" value="1"/>
</dbReference>
<dbReference type="GO" id="GO:0008360">
    <property type="term" value="P:regulation of cell shape"/>
    <property type="evidence" value="ECO:0007669"/>
    <property type="project" value="UniProtKB-KW"/>
</dbReference>
<keyword evidence="16" id="KW-0997">Cell inner membrane</keyword>
<dbReference type="GO" id="GO:0071555">
    <property type="term" value="P:cell wall organization"/>
    <property type="evidence" value="ECO:0007669"/>
    <property type="project" value="UniProtKB-KW"/>
</dbReference>
<evidence type="ECO:0000256" key="3">
    <source>
        <dbReference type="ARBA" id="ARBA00022475"/>
    </source>
</evidence>
<dbReference type="Proteomes" id="UP000256862">
    <property type="component" value="Chromosome CO2235"/>
</dbReference>